<keyword evidence="1" id="KW-0813">Transport</keyword>
<evidence type="ECO:0000256" key="2">
    <source>
        <dbReference type="ARBA" id="ARBA00022741"/>
    </source>
</evidence>
<dbReference type="PANTHER" id="PTHR45772">
    <property type="entry name" value="CONSERVED COMPONENT OF ABC TRANSPORTER FOR NATURAL AMINO ACIDS-RELATED"/>
    <property type="match status" value="1"/>
</dbReference>
<evidence type="ECO:0000256" key="1">
    <source>
        <dbReference type="ARBA" id="ARBA00022448"/>
    </source>
</evidence>
<organism evidence="6 7">
    <name type="scientific">Rhodopirellula halodulae</name>
    <dbReference type="NCBI Taxonomy" id="2894198"/>
    <lineage>
        <taxon>Bacteria</taxon>
        <taxon>Pseudomonadati</taxon>
        <taxon>Planctomycetota</taxon>
        <taxon>Planctomycetia</taxon>
        <taxon>Pirellulales</taxon>
        <taxon>Pirellulaceae</taxon>
        <taxon>Rhodopirellula</taxon>
    </lineage>
</organism>
<feature type="compositionally biased region" description="Polar residues" evidence="4">
    <location>
        <begin position="287"/>
        <end position="297"/>
    </location>
</feature>
<evidence type="ECO:0000313" key="7">
    <source>
        <dbReference type="Proteomes" id="UP001430306"/>
    </source>
</evidence>
<dbReference type="SMART" id="SM00382">
    <property type="entry name" value="AAA"/>
    <property type="match status" value="1"/>
</dbReference>
<dbReference type="PROSITE" id="PS00211">
    <property type="entry name" value="ABC_TRANSPORTER_1"/>
    <property type="match status" value="1"/>
</dbReference>
<sequence length="328" mass="36003">MTDQFTPTSFPQQDTEANAFASSSEPVLEAVGLQKTYGRRRVVDGVNLHVGDAEIVGLLGPNGAGKSTSFRMICGLVQPDQGRVYLSGQDVTDWPMFRRARDGHMGYLPQEPSVFKKLTVEQNISALFELLGVGRKERKERTQALLEEFNITHIRKSRAAGLSGGERRRLEIARCLVSNPRIVMLDEPFAGIDPVTVQSIQGVIQQLRDSGISVLITDHAAREILTTVDRCYVIYQGQVLIDGTPDEVKRHPKVREEYLGDLDAAAGVPMDETANRPAASRPAPRPTNMTPVPSSAAPNIRPDAAHSQPSAPAAQPRRQVPRRRVTDV</sequence>
<dbReference type="PROSITE" id="PS50893">
    <property type="entry name" value="ABC_TRANSPORTER_2"/>
    <property type="match status" value="1"/>
</dbReference>
<proteinExistence type="predicted"/>
<dbReference type="CDD" id="cd03218">
    <property type="entry name" value="ABC_YhbG"/>
    <property type="match status" value="1"/>
</dbReference>
<keyword evidence="3 6" id="KW-0067">ATP-binding</keyword>
<dbReference type="InterPro" id="IPR003439">
    <property type="entry name" value="ABC_transporter-like_ATP-bd"/>
</dbReference>
<name>A0ABS8NLU5_9BACT</name>
<dbReference type="InterPro" id="IPR003593">
    <property type="entry name" value="AAA+_ATPase"/>
</dbReference>
<dbReference type="Pfam" id="PF00005">
    <property type="entry name" value="ABC_tran"/>
    <property type="match status" value="1"/>
</dbReference>
<keyword evidence="2" id="KW-0547">Nucleotide-binding</keyword>
<feature type="domain" description="ABC transporter" evidence="5">
    <location>
        <begin position="28"/>
        <end position="261"/>
    </location>
</feature>
<dbReference type="Proteomes" id="UP001430306">
    <property type="component" value="Unassembled WGS sequence"/>
</dbReference>
<feature type="region of interest" description="Disordered" evidence="4">
    <location>
        <begin position="264"/>
        <end position="328"/>
    </location>
</feature>
<evidence type="ECO:0000259" key="5">
    <source>
        <dbReference type="PROSITE" id="PS50893"/>
    </source>
</evidence>
<dbReference type="NCBIfam" id="TIGR04406">
    <property type="entry name" value="LPS_export_lptB"/>
    <property type="match status" value="1"/>
</dbReference>
<dbReference type="GO" id="GO:0005524">
    <property type="term" value="F:ATP binding"/>
    <property type="evidence" value="ECO:0007669"/>
    <property type="project" value="UniProtKB-KW"/>
</dbReference>
<evidence type="ECO:0000313" key="6">
    <source>
        <dbReference type="EMBL" id="MCC9644507.1"/>
    </source>
</evidence>
<evidence type="ECO:0000256" key="3">
    <source>
        <dbReference type="ARBA" id="ARBA00022840"/>
    </source>
</evidence>
<accession>A0ABS8NLU5</accession>
<dbReference type="InterPro" id="IPR051120">
    <property type="entry name" value="ABC_AA/LPS_Transport"/>
</dbReference>
<gene>
    <name evidence="6" type="primary">lptB</name>
    <name evidence="6" type="ORF">LOC71_19720</name>
</gene>
<keyword evidence="7" id="KW-1185">Reference proteome</keyword>
<protein>
    <submittedName>
        <fullName evidence="6">LPS export ABC transporter ATP-binding protein</fullName>
    </submittedName>
</protein>
<dbReference type="PANTHER" id="PTHR45772:SF10">
    <property type="entry name" value="LIPOPOLYSACCHARIDE EXPORT SYSTEM ATP-BINDING PROTEIN LPTB"/>
    <property type="match status" value="1"/>
</dbReference>
<dbReference type="InterPro" id="IPR027417">
    <property type="entry name" value="P-loop_NTPase"/>
</dbReference>
<dbReference type="InterPro" id="IPR030921">
    <property type="entry name" value="LPS_export_LptB"/>
</dbReference>
<dbReference type="Gene3D" id="3.40.50.300">
    <property type="entry name" value="P-loop containing nucleotide triphosphate hydrolases"/>
    <property type="match status" value="1"/>
</dbReference>
<feature type="compositionally biased region" description="Basic residues" evidence="4">
    <location>
        <begin position="319"/>
        <end position="328"/>
    </location>
</feature>
<dbReference type="SUPFAM" id="SSF52540">
    <property type="entry name" value="P-loop containing nucleoside triphosphate hydrolases"/>
    <property type="match status" value="1"/>
</dbReference>
<dbReference type="InterPro" id="IPR017871">
    <property type="entry name" value="ABC_transporter-like_CS"/>
</dbReference>
<feature type="compositionally biased region" description="Low complexity" evidence="4">
    <location>
        <begin position="305"/>
        <end position="318"/>
    </location>
</feature>
<evidence type="ECO:0000256" key="4">
    <source>
        <dbReference type="SAM" id="MobiDB-lite"/>
    </source>
</evidence>
<comment type="caution">
    <text evidence="6">The sequence shown here is derived from an EMBL/GenBank/DDBJ whole genome shotgun (WGS) entry which is preliminary data.</text>
</comment>
<reference evidence="6" key="1">
    <citation type="submission" date="2021-11" db="EMBL/GenBank/DDBJ databases">
        <title>Genome sequence.</title>
        <authorList>
            <person name="Sun Q."/>
        </authorList>
    </citation>
    <scope>NUCLEOTIDE SEQUENCE</scope>
    <source>
        <strain evidence="6">JC740</strain>
    </source>
</reference>
<dbReference type="RefSeq" id="WP_230276234.1">
    <property type="nucleotide sequence ID" value="NZ_JAJKFW010000056.1"/>
</dbReference>
<dbReference type="EMBL" id="JAJKFW010000056">
    <property type="protein sequence ID" value="MCC9644507.1"/>
    <property type="molecule type" value="Genomic_DNA"/>
</dbReference>